<dbReference type="Proteomes" id="UP000006804">
    <property type="component" value="Chromosome"/>
</dbReference>
<feature type="domain" description="PurM-like N-terminal" evidence="2">
    <location>
        <begin position="33"/>
        <end position="139"/>
    </location>
</feature>
<dbReference type="SUPFAM" id="SSF56042">
    <property type="entry name" value="PurM C-terminal domain-like"/>
    <property type="match status" value="1"/>
</dbReference>
<evidence type="ECO:0000313" key="4">
    <source>
        <dbReference type="EMBL" id="AEH50269.1"/>
    </source>
</evidence>
<dbReference type="Gene3D" id="3.90.650.10">
    <property type="entry name" value="PurM-like C-terminal domain"/>
    <property type="match status" value="1"/>
</dbReference>
<dbReference type="RefSeq" id="WP_013931492.1">
    <property type="nucleotide sequence ID" value="NC_015707.1"/>
</dbReference>
<dbReference type="CDD" id="cd06061">
    <property type="entry name" value="PurM-like1"/>
    <property type="match status" value="1"/>
</dbReference>
<reference evidence="4 5" key="1">
    <citation type="submission" date="2010-11" db="EMBL/GenBank/DDBJ databases">
        <title>The complete genome of Thermotoga thermarum DSM 5069.</title>
        <authorList>
            <consortium name="US DOE Joint Genome Institute (JGI-PGF)"/>
            <person name="Lucas S."/>
            <person name="Copeland A."/>
            <person name="Lapidus A."/>
            <person name="Bruce D."/>
            <person name="Goodwin L."/>
            <person name="Pitluck S."/>
            <person name="Kyrpides N."/>
            <person name="Mavromatis K."/>
            <person name="Ivanova N."/>
            <person name="Zeytun A."/>
            <person name="Brettin T."/>
            <person name="Detter J.C."/>
            <person name="Tapia R."/>
            <person name="Han C."/>
            <person name="Land M."/>
            <person name="Hauser L."/>
            <person name="Markowitz V."/>
            <person name="Cheng J.-F."/>
            <person name="Hugenholtz P."/>
            <person name="Woyke T."/>
            <person name="Wu D."/>
            <person name="Spring S."/>
            <person name="Schroeder M."/>
            <person name="Brambilla E."/>
            <person name="Klenk H.-P."/>
            <person name="Eisen J.A."/>
        </authorList>
    </citation>
    <scope>NUCLEOTIDE SEQUENCE [LARGE SCALE GENOMIC DNA]</scope>
    <source>
        <strain evidence="4 5">DSM 5069</strain>
    </source>
</reference>
<evidence type="ECO:0000259" key="3">
    <source>
        <dbReference type="Pfam" id="PF02769"/>
    </source>
</evidence>
<dbReference type="EMBL" id="CP002351">
    <property type="protein sequence ID" value="AEH50269.1"/>
    <property type="molecule type" value="Genomic_DNA"/>
</dbReference>
<organism evidence="4 5">
    <name type="scientific">Pseudothermotoga thermarum DSM 5069</name>
    <dbReference type="NCBI Taxonomy" id="688269"/>
    <lineage>
        <taxon>Bacteria</taxon>
        <taxon>Thermotogati</taxon>
        <taxon>Thermotogota</taxon>
        <taxon>Thermotogae</taxon>
        <taxon>Thermotogales</taxon>
        <taxon>Thermotogaceae</taxon>
        <taxon>Pseudothermotoga</taxon>
    </lineage>
</organism>
<keyword evidence="5" id="KW-1185">Reference proteome</keyword>
<dbReference type="PANTHER" id="PTHR30303:SF4">
    <property type="entry name" value="HYDROGENASE EXPRESSION_FORMATION PROTEIN HYPE"/>
    <property type="match status" value="1"/>
</dbReference>
<dbReference type="PIRSF" id="PIRSF005644">
    <property type="entry name" value="Hdrgns_mtr_HypE"/>
    <property type="match status" value="1"/>
</dbReference>
<sequence length="330" mass="36376">MKLGKVSEKLLKEVIFKHTGFRRNEVVLHAEYGEDCAAIDLGQNLAVVTTDPITCADAKSGYLAVHVACNDLAACGAKPVAILTTILLPPELEEKDFVELMEQIDKACKKLQIEVVGGHTEVTDVVRKPLICTTAIGSVEKGRLVKSSNAKPGDWIVVTKHVALEGTAILAYDFEEILSKKFSKDFIENCKKLLEQISVVEEGLIASQLNVSAMHDITEGGLIGALCEVAKASKVGFEVYQEKIPVLYETKAVCEFLDINPLKLISSGSMLICTFEPDKLVETLEKHSIKATVIGKIIEKGFYLVDGVHKRIICEDLTDEIYKVRERFQR</sequence>
<proteinExistence type="inferred from homology"/>
<protein>
    <submittedName>
        <fullName evidence="4">AIR synthase related protein domain protein</fullName>
    </submittedName>
</protein>
<evidence type="ECO:0000259" key="2">
    <source>
        <dbReference type="Pfam" id="PF00586"/>
    </source>
</evidence>
<dbReference type="InterPro" id="IPR011854">
    <property type="entry name" value="HypE"/>
</dbReference>
<dbReference type="OrthoDB" id="153904at2"/>
<dbReference type="InterPro" id="IPR010918">
    <property type="entry name" value="PurM-like_C_dom"/>
</dbReference>
<evidence type="ECO:0000256" key="1">
    <source>
        <dbReference type="ARBA" id="ARBA00006243"/>
    </source>
</evidence>
<dbReference type="PATRIC" id="fig|688269.3.peg.170"/>
<dbReference type="Pfam" id="PF00586">
    <property type="entry name" value="AIRS"/>
    <property type="match status" value="1"/>
</dbReference>
<dbReference type="eggNOG" id="COG0309">
    <property type="taxonomic scope" value="Bacteria"/>
</dbReference>
<dbReference type="KEGG" id="tta:Theth_0167"/>
<dbReference type="InterPro" id="IPR036676">
    <property type="entry name" value="PurM-like_C_sf"/>
</dbReference>
<dbReference type="HOGENOM" id="CLU_041631_0_0_0"/>
<dbReference type="AlphaFoldDB" id="F7YUT0"/>
<comment type="similarity">
    <text evidence="1">Belongs to the HypE family.</text>
</comment>
<accession>F7YUT0</accession>
<dbReference type="Gene3D" id="3.30.1330.10">
    <property type="entry name" value="PurM-like, N-terminal domain"/>
    <property type="match status" value="1"/>
</dbReference>
<dbReference type="Pfam" id="PF02769">
    <property type="entry name" value="AIRS_C"/>
    <property type="match status" value="1"/>
</dbReference>
<name>F7YUT0_9THEM</name>
<dbReference type="SUPFAM" id="SSF55326">
    <property type="entry name" value="PurM N-terminal domain-like"/>
    <property type="match status" value="1"/>
</dbReference>
<dbReference type="STRING" id="688269.Theth_0167"/>
<feature type="domain" description="PurM-like C-terminal" evidence="3">
    <location>
        <begin position="151"/>
        <end position="301"/>
    </location>
</feature>
<dbReference type="InterPro" id="IPR036921">
    <property type="entry name" value="PurM-like_N_sf"/>
</dbReference>
<gene>
    <name evidence="4" type="ORF">Theth_0167</name>
</gene>
<dbReference type="InterPro" id="IPR016188">
    <property type="entry name" value="PurM-like_N"/>
</dbReference>
<dbReference type="GO" id="GO:0051604">
    <property type="term" value="P:protein maturation"/>
    <property type="evidence" value="ECO:0007669"/>
    <property type="project" value="TreeGrafter"/>
</dbReference>
<dbReference type="PANTHER" id="PTHR30303">
    <property type="entry name" value="HYDROGENASE ISOENZYMES FORMATION PROTEIN HYPE"/>
    <property type="match status" value="1"/>
</dbReference>
<evidence type="ECO:0000313" key="5">
    <source>
        <dbReference type="Proteomes" id="UP000006804"/>
    </source>
</evidence>